<feature type="region of interest" description="Disordered" evidence="1">
    <location>
        <begin position="1"/>
        <end position="32"/>
    </location>
</feature>
<protein>
    <recommendedName>
        <fullName evidence="4">CopG family transcriptional regulator</fullName>
    </recommendedName>
</protein>
<gene>
    <name evidence="2" type="ORF">JQN83_13120</name>
</gene>
<dbReference type="EMBL" id="JAGFWR010000005">
    <property type="protein sequence ID" value="MBO4161743.1"/>
    <property type="molecule type" value="Genomic_DNA"/>
</dbReference>
<proteinExistence type="predicted"/>
<evidence type="ECO:0000313" key="3">
    <source>
        <dbReference type="Proteomes" id="UP000671399"/>
    </source>
</evidence>
<sequence length="78" mass="8588">MEVDVDGHGCPVGQHAEQRQEAPEMTDHPPTRRTVEVDADVYDVLARTAASRDTDVNGALRYLIEAPTPRTVADDDED</sequence>
<dbReference type="RefSeq" id="WP_208567470.1">
    <property type="nucleotide sequence ID" value="NZ_JAGFWR010000005.1"/>
</dbReference>
<feature type="compositionally biased region" description="Basic and acidic residues" evidence="1">
    <location>
        <begin position="16"/>
        <end position="32"/>
    </location>
</feature>
<name>A0ABS3V802_9ACTN</name>
<keyword evidence="3" id="KW-1185">Reference proteome</keyword>
<evidence type="ECO:0000256" key="1">
    <source>
        <dbReference type="SAM" id="MobiDB-lite"/>
    </source>
</evidence>
<reference evidence="2 3" key="1">
    <citation type="submission" date="2021-03" db="EMBL/GenBank/DDBJ databases">
        <authorList>
            <person name="Lee D.-H."/>
        </authorList>
    </citation>
    <scope>NUCLEOTIDE SEQUENCE [LARGE SCALE GENOMIC DNA]</scope>
    <source>
        <strain evidence="2 3">MMS20-R2-23</strain>
    </source>
</reference>
<organism evidence="2 3">
    <name type="scientific">Micromonospora antibiotica</name>
    <dbReference type="NCBI Taxonomy" id="2807623"/>
    <lineage>
        <taxon>Bacteria</taxon>
        <taxon>Bacillati</taxon>
        <taxon>Actinomycetota</taxon>
        <taxon>Actinomycetes</taxon>
        <taxon>Micromonosporales</taxon>
        <taxon>Micromonosporaceae</taxon>
        <taxon>Micromonospora</taxon>
    </lineage>
</organism>
<evidence type="ECO:0008006" key="4">
    <source>
        <dbReference type="Google" id="ProtNLM"/>
    </source>
</evidence>
<dbReference type="Proteomes" id="UP000671399">
    <property type="component" value="Unassembled WGS sequence"/>
</dbReference>
<comment type="caution">
    <text evidence="2">The sequence shown here is derived from an EMBL/GenBank/DDBJ whole genome shotgun (WGS) entry which is preliminary data.</text>
</comment>
<accession>A0ABS3V802</accession>
<evidence type="ECO:0000313" key="2">
    <source>
        <dbReference type="EMBL" id="MBO4161743.1"/>
    </source>
</evidence>